<dbReference type="Pfam" id="PF07980">
    <property type="entry name" value="SusD_RagB"/>
    <property type="match status" value="1"/>
</dbReference>
<evidence type="ECO:0000313" key="9">
    <source>
        <dbReference type="Proteomes" id="UP000199437"/>
    </source>
</evidence>
<protein>
    <submittedName>
        <fullName evidence="8">Starch-binding associating with outer membrane</fullName>
    </submittedName>
</protein>
<organism evidence="8 9">
    <name type="scientific">Roseivirga pacifica</name>
    <dbReference type="NCBI Taxonomy" id="1267423"/>
    <lineage>
        <taxon>Bacteria</taxon>
        <taxon>Pseudomonadati</taxon>
        <taxon>Bacteroidota</taxon>
        <taxon>Cytophagia</taxon>
        <taxon>Cytophagales</taxon>
        <taxon>Roseivirgaceae</taxon>
        <taxon>Roseivirga</taxon>
    </lineage>
</organism>
<reference evidence="9" key="1">
    <citation type="submission" date="2016-10" db="EMBL/GenBank/DDBJ databases">
        <authorList>
            <person name="Varghese N."/>
            <person name="Submissions S."/>
        </authorList>
    </citation>
    <scope>NUCLEOTIDE SEQUENCE [LARGE SCALE GENOMIC DNA]</scope>
    <source>
        <strain evidence="9">CGMCC 1.12402</strain>
    </source>
</reference>
<dbReference type="InterPro" id="IPR033985">
    <property type="entry name" value="SusD-like_N"/>
</dbReference>
<dbReference type="PROSITE" id="PS51257">
    <property type="entry name" value="PROKAR_LIPOPROTEIN"/>
    <property type="match status" value="1"/>
</dbReference>
<dbReference type="STRING" id="1267423.SAMN05216290_1830"/>
<keyword evidence="4" id="KW-0472">Membrane</keyword>
<comment type="similarity">
    <text evidence="2">Belongs to the SusD family.</text>
</comment>
<dbReference type="EMBL" id="FOIR01000002">
    <property type="protein sequence ID" value="SEW19527.1"/>
    <property type="molecule type" value="Genomic_DNA"/>
</dbReference>
<evidence type="ECO:0000256" key="3">
    <source>
        <dbReference type="ARBA" id="ARBA00022729"/>
    </source>
</evidence>
<evidence type="ECO:0000256" key="1">
    <source>
        <dbReference type="ARBA" id="ARBA00004442"/>
    </source>
</evidence>
<evidence type="ECO:0000256" key="4">
    <source>
        <dbReference type="ARBA" id="ARBA00023136"/>
    </source>
</evidence>
<dbReference type="Pfam" id="PF14322">
    <property type="entry name" value="SusD-like_3"/>
    <property type="match status" value="1"/>
</dbReference>
<dbReference type="InterPro" id="IPR011990">
    <property type="entry name" value="TPR-like_helical_dom_sf"/>
</dbReference>
<evidence type="ECO:0000259" key="6">
    <source>
        <dbReference type="Pfam" id="PF07980"/>
    </source>
</evidence>
<sequence length="513" mass="57803">MKPNKIFKSAVALTMAFLITVSCDGKLDEPLENQILVEDTDYTQTQNMSQLLTGAYQLLYNLQWETFPLLSVRGDDVNAAGDQVPLIETDEFRYDRSFWMYNSTWLNFYDDIIKFHAAMEEIERYKEFAANPAEADQYIAEIKVMRAWELLQLTRLWGDILIPTSSQTDALYNTDLSTREEVLTHISTQIDEALPLLPNVRPNQRTDVPGGITRHTALAVKAMAKIEMGDYQGAADATGEIISSNAFTLYSDYYELFKIPGKLADENLLELQYSDFGQSSGENINYLNAFFGPNNWTPAVAGSSPGWGFWEPSMKYIKFMLDRGEEDRLVTSVLFTKEGIEMIEAEPGYDNLPAYISNTTRDGDIIGRTDDQPNPRAKFSSGKHYLPSNQLIPGRTSYGSNKNFIVIRYSEVLLMHAEALVNGATSSAMSADAAINEVRSRAGLGNISGATLDTVLDEKFAEFGMEWGIRFYDLVRYDRTAELNYGGRTYGSDDRFLPYPLEQIDILPQLDVN</sequence>
<evidence type="ECO:0000259" key="7">
    <source>
        <dbReference type="Pfam" id="PF14322"/>
    </source>
</evidence>
<comment type="subcellular location">
    <subcellularLocation>
        <location evidence="1">Cell outer membrane</location>
    </subcellularLocation>
</comment>
<feature type="domain" description="SusD-like N-terminal" evidence="7">
    <location>
        <begin position="42"/>
        <end position="201"/>
    </location>
</feature>
<dbReference type="SUPFAM" id="SSF48452">
    <property type="entry name" value="TPR-like"/>
    <property type="match status" value="1"/>
</dbReference>
<dbReference type="OrthoDB" id="617686at2"/>
<gene>
    <name evidence="8" type="ORF">SAMN05216290_1830</name>
</gene>
<dbReference type="GeneID" id="99986549"/>
<dbReference type="RefSeq" id="WP_090258286.1">
    <property type="nucleotide sequence ID" value="NZ_FOIR01000002.1"/>
</dbReference>
<dbReference type="InterPro" id="IPR012944">
    <property type="entry name" value="SusD_RagB_dom"/>
</dbReference>
<accession>A0A1I0PY98</accession>
<dbReference type="AlphaFoldDB" id="A0A1I0PY98"/>
<evidence type="ECO:0000256" key="2">
    <source>
        <dbReference type="ARBA" id="ARBA00006275"/>
    </source>
</evidence>
<dbReference type="GO" id="GO:0009279">
    <property type="term" value="C:cell outer membrane"/>
    <property type="evidence" value="ECO:0007669"/>
    <property type="project" value="UniProtKB-SubCell"/>
</dbReference>
<dbReference type="Gene3D" id="1.25.40.390">
    <property type="match status" value="1"/>
</dbReference>
<evidence type="ECO:0000256" key="5">
    <source>
        <dbReference type="ARBA" id="ARBA00023237"/>
    </source>
</evidence>
<feature type="domain" description="RagB/SusD" evidence="6">
    <location>
        <begin position="391"/>
        <end position="493"/>
    </location>
</feature>
<proteinExistence type="inferred from homology"/>
<evidence type="ECO:0000313" key="8">
    <source>
        <dbReference type="EMBL" id="SEW19527.1"/>
    </source>
</evidence>
<dbReference type="Proteomes" id="UP000199437">
    <property type="component" value="Unassembled WGS sequence"/>
</dbReference>
<keyword evidence="3" id="KW-0732">Signal</keyword>
<keyword evidence="5" id="KW-0998">Cell outer membrane</keyword>
<name>A0A1I0PY98_9BACT</name>
<keyword evidence="9" id="KW-1185">Reference proteome</keyword>